<proteinExistence type="predicted"/>
<evidence type="ECO:0000313" key="4">
    <source>
        <dbReference type="Proteomes" id="UP000682733"/>
    </source>
</evidence>
<feature type="non-terminal residue" evidence="3">
    <location>
        <position position="451"/>
    </location>
</feature>
<gene>
    <name evidence="2" type="ORF">OVA965_LOCUS22129</name>
    <name evidence="3" type="ORF">TMI583_LOCUS22843</name>
</gene>
<dbReference type="PANTHER" id="PTHR22605">
    <property type="entry name" value="RZ-TYPE DOMAIN-CONTAINING PROTEIN"/>
    <property type="match status" value="1"/>
</dbReference>
<name>A0A8S2MVE2_9BILA</name>
<feature type="region of interest" description="Disordered" evidence="1">
    <location>
        <begin position="1"/>
        <end position="26"/>
    </location>
</feature>
<evidence type="ECO:0000313" key="3">
    <source>
        <dbReference type="EMBL" id="CAF3973494.1"/>
    </source>
</evidence>
<dbReference type="InterPro" id="IPR031248">
    <property type="entry name" value="RNF213"/>
</dbReference>
<comment type="caution">
    <text evidence="3">The sequence shown here is derived from an EMBL/GenBank/DDBJ whole genome shotgun (WGS) entry which is preliminary data.</text>
</comment>
<protein>
    <submittedName>
        <fullName evidence="3">Uncharacterized protein</fullName>
    </submittedName>
</protein>
<dbReference type="GO" id="GO:0004842">
    <property type="term" value="F:ubiquitin-protein transferase activity"/>
    <property type="evidence" value="ECO:0007669"/>
    <property type="project" value="InterPro"/>
</dbReference>
<dbReference type="Proteomes" id="UP000677228">
    <property type="component" value="Unassembled WGS sequence"/>
</dbReference>
<reference evidence="3" key="1">
    <citation type="submission" date="2021-02" db="EMBL/GenBank/DDBJ databases">
        <authorList>
            <person name="Nowell W R."/>
        </authorList>
    </citation>
    <scope>NUCLEOTIDE SEQUENCE</scope>
</reference>
<dbReference type="EMBL" id="CAJNOK010012358">
    <property type="protein sequence ID" value="CAF1161835.1"/>
    <property type="molecule type" value="Genomic_DNA"/>
</dbReference>
<organism evidence="3 4">
    <name type="scientific">Didymodactylos carnosus</name>
    <dbReference type="NCBI Taxonomy" id="1234261"/>
    <lineage>
        <taxon>Eukaryota</taxon>
        <taxon>Metazoa</taxon>
        <taxon>Spiralia</taxon>
        <taxon>Gnathifera</taxon>
        <taxon>Rotifera</taxon>
        <taxon>Eurotatoria</taxon>
        <taxon>Bdelloidea</taxon>
        <taxon>Philodinida</taxon>
        <taxon>Philodinidae</taxon>
        <taxon>Didymodactylos</taxon>
    </lineage>
</organism>
<evidence type="ECO:0000313" key="2">
    <source>
        <dbReference type="EMBL" id="CAF1161835.1"/>
    </source>
</evidence>
<dbReference type="GO" id="GO:0016887">
    <property type="term" value="F:ATP hydrolysis activity"/>
    <property type="evidence" value="ECO:0007669"/>
    <property type="project" value="InterPro"/>
</dbReference>
<dbReference type="EMBL" id="CAJOBA010033881">
    <property type="protein sequence ID" value="CAF3973494.1"/>
    <property type="molecule type" value="Genomic_DNA"/>
</dbReference>
<dbReference type="Proteomes" id="UP000682733">
    <property type="component" value="Unassembled WGS sequence"/>
</dbReference>
<dbReference type="PANTHER" id="PTHR22605:SF1">
    <property type="entry name" value="RZ-TYPE DOMAIN-CONTAINING PROTEIN"/>
    <property type="match status" value="1"/>
</dbReference>
<sequence>MKVIFDNEEEEEQSDDGDDDDSHDSNGCNMEDFFEISLHPELAAVQPAAALIAPQVQLNESIDILLFDKIQTSLESCSYSIEILKQLWKAIMTVTNAYDATIAQKLIHELHDHVTSQLTTLHLLKPTKRLQRLLNEAQSPLIATKLFNEYITYTQTKQLFHRLLLHPGITEEQLVQFMLPIRTLAQHLPDIELVVFFDEFNTSSCLGLFHEMFIDRTIHGQPLADNIFFTAAINPYTSVANANSNNKNNDDSIVHRLDYLVHQLPQSLEHLKCRYGTLPNSQLHDYIKQKIQMFQKNENKQQQMPLDSYVQETLCDAILNAQEFCTRRLGVNSVSQREIQRVFQLIDFFWALRYDDEIKDEHNDSNDSVNLYERNPVICIALSIALIYYFRLATTNDRKQYDDVESPTREEFSRILSRTIPDFDRVVQIELEKFVTHDNFLIPSGVALNQA</sequence>
<dbReference type="AlphaFoldDB" id="A0A8S2MVE2"/>
<feature type="compositionally biased region" description="Acidic residues" evidence="1">
    <location>
        <begin position="1"/>
        <end position="22"/>
    </location>
</feature>
<evidence type="ECO:0000256" key="1">
    <source>
        <dbReference type="SAM" id="MobiDB-lite"/>
    </source>
</evidence>
<accession>A0A8S2MVE2</accession>